<feature type="domain" description="Autotransporter" evidence="2">
    <location>
        <begin position="1456"/>
        <end position="1734"/>
    </location>
</feature>
<dbReference type="InterPro" id="IPR006315">
    <property type="entry name" value="OM_autotransptr_brl_dom"/>
</dbReference>
<reference evidence="3 4" key="1">
    <citation type="submission" date="2021-03" db="EMBL/GenBank/DDBJ databases">
        <title>Tianweitania aestuarii sp. nov., isolated from a tidal flat.</title>
        <authorList>
            <person name="Park S."/>
            <person name="Yoon J.-H."/>
        </authorList>
    </citation>
    <scope>NUCLEOTIDE SEQUENCE [LARGE SCALE GENOMIC DNA]</scope>
    <source>
        <strain evidence="3 4">BSSL-BM11</strain>
    </source>
</reference>
<dbReference type="Proteomes" id="UP001297272">
    <property type="component" value="Unassembled WGS sequence"/>
</dbReference>
<comment type="caution">
    <text evidence="3">The sequence shown here is derived from an EMBL/GenBank/DDBJ whole genome shotgun (WGS) entry which is preliminary data.</text>
</comment>
<dbReference type="InterPro" id="IPR036709">
    <property type="entry name" value="Autotransporte_beta_dom_sf"/>
</dbReference>
<evidence type="ECO:0000313" key="4">
    <source>
        <dbReference type="Proteomes" id="UP001297272"/>
    </source>
</evidence>
<proteinExistence type="predicted"/>
<dbReference type="InterPro" id="IPR005546">
    <property type="entry name" value="Autotransporte_beta"/>
</dbReference>
<organism evidence="3 4">
    <name type="scientific">Tianweitania aestuarii</name>
    <dbReference type="NCBI Taxonomy" id="2814886"/>
    <lineage>
        <taxon>Bacteria</taxon>
        <taxon>Pseudomonadati</taxon>
        <taxon>Pseudomonadota</taxon>
        <taxon>Alphaproteobacteria</taxon>
        <taxon>Hyphomicrobiales</taxon>
        <taxon>Phyllobacteriaceae</taxon>
        <taxon>Tianweitania</taxon>
    </lineage>
</organism>
<evidence type="ECO:0000313" key="3">
    <source>
        <dbReference type="EMBL" id="MBS9721441.1"/>
    </source>
</evidence>
<evidence type="ECO:0000259" key="2">
    <source>
        <dbReference type="PROSITE" id="PS51208"/>
    </source>
</evidence>
<dbReference type="PANTHER" id="PTHR37494:SF1">
    <property type="entry name" value="STAPHYLOCOCCUS AUREUS SURFACE PROTEIN A"/>
    <property type="match status" value="1"/>
</dbReference>
<dbReference type="PROSITE" id="PS51208">
    <property type="entry name" value="AUTOTRANSPORTER"/>
    <property type="match status" value="1"/>
</dbReference>
<dbReference type="Gene3D" id="2.60.40.10">
    <property type="entry name" value="Immunoglobulins"/>
    <property type="match status" value="13"/>
</dbReference>
<dbReference type="Pfam" id="PF17963">
    <property type="entry name" value="Big_9"/>
    <property type="match status" value="1"/>
</dbReference>
<feature type="compositionally biased region" description="Low complexity" evidence="1">
    <location>
        <begin position="9"/>
        <end position="21"/>
    </location>
</feature>
<name>A0ABS5RYP2_9HYPH</name>
<dbReference type="InterPro" id="IPR015919">
    <property type="entry name" value="Cadherin-like_sf"/>
</dbReference>
<dbReference type="Pfam" id="PF03797">
    <property type="entry name" value="Autotransporter"/>
    <property type="match status" value="1"/>
</dbReference>
<dbReference type="RefSeq" id="WP_213985106.1">
    <property type="nucleotide sequence ID" value="NZ_JAFMNX010000003.1"/>
</dbReference>
<evidence type="ECO:0000256" key="1">
    <source>
        <dbReference type="SAM" id="MobiDB-lite"/>
    </source>
</evidence>
<dbReference type="SUPFAM" id="SSF103515">
    <property type="entry name" value="Autotransporter"/>
    <property type="match status" value="1"/>
</dbReference>
<dbReference type="Gene3D" id="2.40.128.130">
    <property type="entry name" value="Autotransporter beta-domain"/>
    <property type="match status" value="1"/>
</dbReference>
<dbReference type="InterPro" id="IPR006644">
    <property type="entry name" value="Cadg"/>
</dbReference>
<dbReference type="Pfam" id="PF05345">
    <property type="entry name" value="He_PIG"/>
    <property type="match status" value="11"/>
</dbReference>
<gene>
    <name evidence="3" type="ORF">JYU29_12175</name>
</gene>
<dbReference type="NCBIfam" id="TIGR01414">
    <property type="entry name" value="autotrans_barl"/>
    <property type="match status" value="1"/>
</dbReference>
<dbReference type="PANTHER" id="PTHR37494">
    <property type="entry name" value="HEMAGGLUTININ"/>
    <property type="match status" value="1"/>
</dbReference>
<dbReference type="EMBL" id="JAFMNX010000003">
    <property type="protein sequence ID" value="MBS9721441.1"/>
    <property type="molecule type" value="Genomic_DNA"/>
</dbReference>
<protein>
    <submittedName>
        <fullName evidence="3">Ig domain-containing protein</fullName>
    </submittedName>
</protein>
<keyword evidence="4" id="KW-1185">Reference proteome</keyword>
<dbReference type="Gene3D" id="2.60.40.3440">
    <property type="match status" value="1"/>
</dbReference>
<dbReference type="SMART" id="SM00736">
    <property type="entry name" value="CADG"/>
    <property type="match status" value="3"/>
</dbReference>
<dbReference type="SMART" id="SM00869">
    <property type="entry name" value="Autotransporter"/>
    <property type="match status" value="1"/>
</dbReference>
<dbReference type="InterPro" id="IPR013783">
    <property type="entry name" value="Ig-like_fold"/>
</dbReference>
<feature type="region of interest" description="Disordered" evidence="1">
    <location>
        <begin position="1"/>
        <end position="21"/>
    </location>
</feature>
<dbReference type="SUPFAM" id="SSF49313">
    <property type="entry name" value="Cadherin-like"/>
    <property type="match status" value="10"/>
</dbReference>
<sequence>MGGGPISLSVSSSPNPTNPNEPVTVTATIGSQGCNAGLAPTGVVTLKIGATTQDAAIRVVNSYDAQGTASFQTTLATGGSFPVSASYAGGNGCSAANATGPNHIVRQPTTPTPVVTTPANGAFVSTATPTYQGTAPANSTVTVYVDGVSIGTTTASQAGSFSLTQPASLTAASHTVAATAQAVGASVSPFSSTNTFVIITLSPTANSQSVTAGFQTATAITLTGNDPNSPARPLTYSVTAAPTGGTLSGTAPNLTYTPSVGFSGSDSFTFSASNGVATSTPATISITVTSPTISVFPAALPNAMIGSAYSQSLDASGGNAPYTFTLSAGALPTGLTLTSNGVLSGTPRSGGSFNFSVTATDASGSSGPYSGSRSYTMTVEAPTIVVAPASLANATRNVAYSQTLTAFGGTAPHSFAVTAGSLPNGLTLALNGALSGTPTVAGQFTFTATATDSSTGTGPYSGSRSYTLNVAAPTITLAPNALPDGTVAQAYSQTITAAGGTAPYTYAATSGALPAGVTLTTAGTISGTPTSGGAFSFDVTATDANGNPGVQSYTFRIGAPTLAIAPLSVPDATTRIAYSQTLTASGGTAPYSFAVTAGALPAGLTLSTGGALSGTTTAAGSYAFSVTATESSTGSGPYSTTASYTLIVAEPTIVVAPATVGPASAGIDYSQTLKATGGAAPYTFSVTSGALPSGITLSSAGTLSGSTRQSGSFTFTATATDSNGNGGERQYTLAVSSPAIALTPTTLPSAPGSTAYSQTLTASNGFAPYTYAVTAGTLPKGLALAADGTLSGVPTVSGNFNFTVTATDNASFTGSQAYTLTVVAPGIAMSPSSLPKAAVAVAFSQTLSASGGAAPYAFAVSSGALPTGVTLAADGKLSGTPTVAGSFSLMVTVTDANGFAGTQTFTLDVSAPAIVLAPGSLPAATGSAAYAEMISASGGLGDYTFKVTSGTLPTGLSLALDGALSGVPTVAGSFNFTVTATDSGTYTGSQAYTLAVLAPGIALSPSSLPKAVVAVSFSQTLSATGGAAPYAFAVSSGALPAGVTLAADGTLSGTPTEAGSFPLTAAATDANGFVGTQAFTLDVAAPTIVVAPGSLPAATGSTPYAQTISASGGLTPYSFTVTGGALPSGLTLGASGSLSGTPTVSGSFAFTVTATDRGNFTATQAYTLQVDAPEISITPASLSNATAGNAYAVTFAASGGAAPYSFAVSGSTLPPGLALDTEGRLSGTPQTGGSFAFTIKATDANGFAGTEDVSLTVDGEIPVAQDQSAGLLAGTTTTVRLTEGARGGPFTNATLVSVSDSSLGTARIVRSGADYDLVFAAGADASGQTVATYTLSNQFATSAPATVTFMVTARPDPSKDAEVIGLVSAQVESTQRMARAQIRNFRDRLEQTHDEETRLQGSFGITLGGGQTNDNRPLSYYAEEERRGTDPATLAVLGYANDSKPIALPSESQARRRFGNAALWTGGFINFGSRDNDGIELDQTLVGISAGVDYRFSSQFVGGVGFGVGRDKSEIGDRGSETSARAYSGALYGSYSPLANIYVDGVLGYGKLSFDTRRAVTDQNLQARGERSGEQVFGSLTLAYEHKKNGWLVSPYAGYEGSRSNLDAYSENGAGIFNLRFGEQQVTTSSALIGLRLEKEISRPWGTLTPKGRIEYSHDFDGSSRVDLGYADLGDNLPYSLDADVFSKDNITLGLGIDAQFATGWGLGLNYNTEFGTNGNAQDHRIEAKVSKQF</sequence>
<accession>A0ABS5RYP2</accession>